<name>A0A7W7Y642_9BACT</name>
<dbReference type="AlphaFoldDB" id="A0A7W7Y642"/>
<dbReference type="InterPro" id="IPR011006">
    <property type="entry name" value="CheY-like_superfamily"/>
</dbReference>
<dbReference type="Proteomes" id="UP000528322">
    <property type="component" value="Unassembled WGS sequence"/>
</dbReference>
<gene>
    <name evidence="1" type="ORF">HNR37_002045</name>
</gene>
<accession>A0A7W7Y642</accession>
<reference evidence="1 2" key="1">
    <citation type="submission" date="2020-08" db="EMBL/GenBank/DDBJ databases">
        <title>Genomic Encyclopedia of Type Strains, Phase IV (KMG-IV): sequencing the most valuable type-strain genomes for metagenomic binning, comparative biology and taxonomic classification.</title>
        <authorList>
            <person name="Goeker M."/>
        </authorList>
    </citation>
    <scope>NUCLEOTIDE SEQUENCE [LARGE SCALE GENOMIC DNA]</scope>
    <source>
        <strain evidence="1 2">DSM 22071</strain>
    </source>
</reference>
<evidence type="ECO:0000313" key="2">
    <source>
        <dbReference type="Proteomes" id="UP000528322"/>
    </source>
</evidence>
<protein>
    <submittedName>
        <fullName evidence="1">Response regulator RpfG family c-di-GMP phosphodiesterase</fullName>
    </submittedName>
</protein>
<comment type="caution">
    <text evidence="1">The sequence shown here is derived from an EMBL/GenBank/DDBJ whole genome shotgun (WGS) entry which is preliminary data.</text>
</comment>
<organism evidence="1 2">
    <name type="scientific">Desulfurispira natronophila</name>
    <dbReference type="NCBI Taxonomy" id="682562"/>
    <lineage>
        <taxon>Bacteria</taxon>
        <taxon>Pseudomonadati</taxon>
        <taxon>Chrysiogenota</taxon>
        <taxon>Chrysiogenia</taxon>
        <taxon>Chrysiogenales</taxon>
        <taxon>Chrysiogenaceae</taxon>
        <taxon>Desulfurispira</taxon>
    </lineage>
</organism>
<proteinExistence type="predicted"/>
<dbReference type="SUPFAM" id="SSF52172">
    <property type="entry name" value="CheY-like"/>
    <property type="match status" value="1"/>
</dbReference>
<dbReference type="RefSeq" id="WP_183733697.1">
    <property type="nucleotide sequence ID" value="NZ_JACHID010000015.1"/>
</dbReference>
<keyword evidence="2" id="KW-1185">Reference proteome</keyword>
<dbReference type="EMBL" id="JACHID010000015">
    <property type="protein sequence ID" value="MBB5022702.1"/>
    <property type="molecule type" value="Genomic_DNA"/>
</dbReference>
<sequence>MKEFTQQKMPLEGRVIVYLEPDEMTRTLVSRMLTKRGAKVIAVGEHEAACKACKVKSPHAIVAGQSLDGQQAKEFITNIQSYIIPGTPLVAYADEKSDLAAYCASLITVPSGKGFGFLAQSLETVWHKC</sequence>
<evidence type="ECO:0000313" key="1">
    <source>
        <dbReference type="EMBL" id="MBB5022702.1"/>
    </source>
</evidence>
<dbReference type="Gene3D" id="3.40.50.2300">
    <property type="match status" value="1"/>
</dbReference>